<dbReference type="EMBL" id="PDKT01000001">
    <property type="protein sequence ID" value="PPI88128.1"/>
    <property type="molecule type" value="Genomic_DNA"/>
</dbReference>
<keyword evidence="6" id="KW-0119">Carbohydrate metabolism</keyword>
<dbReference type="PANTHER" id="PTHR46193">
    <property type="entry name" value="6-PHOSPHOGLUCONATE PHOSPHATASE"/>
    <property type="match status" value="1"/>
</dbReference>
<gene>
    <name evidence="7" type="ORF">CRV12_00620</name>
</gene>
<dbReference type="Gene3D" id="3.40.50.1000">
    <property type="entry name" value="HAD superfamily/HAD-like"/>
    <property type="match status" value="1"/>
</dbReference>
<dbReference type="NCBIfam" id="NF008087">
    <property type="entry name" value="PRK10826.1"/>
    <property type="match status" value="1"/>
</dbReference>
<dbReference type="FunFam" id="3.40.50.1000:FF:000036">
    <property type="entry name" value="HAD family hydrolase"/>
    <property type="match status" value="1"/>
</dbReference>
<evidence type="ECO:0000256" key="5">
    <source>
        <dbReference type="ARBA" id="ARBA00022842"/>
    </source>
</evidence>
<dbReference type="OrthoDB" id="9800058at2"/>
<evidence type="ECO:0000313" key="7">
    <source>
        <dbReference type="EMBL" id="PPI88128.1"/>
    </source>
</evidence>
<comment type="caution">
    <text evidence="7">The sequence shown here is derived from an EMBL/GenBank/DDBJ whole genome shotgun (WGS) entry which is preliminary data.</text>
</comment>
<evidence type="ECO:0000256" key="1">
    <source>
        <dbReference type="ARBA" id="ARBA00001946"/>
    </source>
</evidence>
<dbReference type="AlphaFoldDB" id="A0A2P5T0K7"/>
<dbReference type="SFLD" id="SFLDS00003">
    <property type="entry name" value="Haloacid_Dehalogenase"/>
    <property type="match status" value="1"/>
</dbReference>
<evidence type="ECO:0000313" key="8">
    <source>
        <dbReference type="Proteomes" id="UP000296153"/>
    </source>
</evidence>
<dbReference type="GO" id="GO:0016787">
    <property type="term" value="F:hydrolase activity"/>
    <property type="evidence" value="ECO:0007669"/>
    <property type="project" value="UniProtKB-KW"/>
</dbReference>
<dbReference type="PANTHER" id="PTHR46193:SF18">
    <property type="entry name" value="HEXITOL PHOSPHATASE B"/>
    <property type="match status" value="1"/>
</dbReference>
<dbReference type="GO" id="GO:0000287">
    <property type="term" value="F:magnesium ion binding"/>
    <property type="evidence" value="ECO:0007669"/>
    <property type="project" value="UniProtKB-ARBA"/>
</dbReference>
<dbReference type="InterPro" id="IPR023214">
    <property type="entry name" value="HAD_sf"/>
</dbReference>
<organism evidence="7 8">
    <name type="scientific">Candidatus Pantoea edessiphila</name>
    <dbReference type="NCBI Taxonomy" id="2044610"/>
    <lineage>
        <taxon>Bacteria</taxon>
        <taxon>Pseudomonadati</taxon>
        <taxon>Pseudomonadota</taxon>
        <taxon>Gammaproteobacteria</taxon>
        <taxon>Enterobacterales</taxon>
        <taxon>Erwiniaceae</taxon>
        <taxon>Pantoea</taxon>
    </lineage>
</organism>
<comment type="similarity">
    <text evidence="2">Belongs to the HAD-like hydrolase superfamily. CbbY/CbbZ/Gph/YieH family.</text>
</comment>
<dbReference type="Pfam" id="PF13419">
    <property type="entry name" value="HAD_2"/>
    <property type="match status" value="1"/>
</dbReference>
<sequence length="222" mass="25451">MHTNRNILATFFDMDGIIIDSEPLWIQARNEIISQLNVKLPYHSMLPDTTGLRVDQTICMWYHLLPKNKPSEKEIIESIIIRVMTLIEEKKPLLPGVKFALKLCKEYNFKIGLVSASPLFMLKKILELFDLNSYFDLIISAEYLPYSKPHPQIYLDAASKVKVDPKKCVAIEDSIHGMIATKAALMRSIVIPPIEFNNDPRWCLANIKLDNLTKLTFLHLNG</sequence>
<evidence type="ECO:0000256" key="3">
    <source>
        <dbReference type="ARBA" id="ARBA00022723"/>
    </source>
</evidence>
<protein>
    <submittedName>
        <fullName evidence="7">2-deoxyglucose-6-phosphatase</fullName>
    </submittedName>
</protein>
<dbReference type="InterPro" id="IPR036412">
    <property type="entry name" value="HAD-like_sf"/>
</dbReference>
<dbReference type="Proteomes" id="UP000296153">
    <property type="component" value="Unassembled WGS sequence"/>
</dbReference>
<dbReference type="PRINTS" id="PR00413">
    <property type="entry name" value="HADHALOGNASE"/>
</dbReference>
<keyword evidence="3" id="KW-0479">Metal-binding</keyword>
<dbReference type="SFLD" id="SFLDG01129">
    <property type="entry name" value="C1.5:_HAD__Beta-PGM__Phosphata"/>
    <property type="match status" value="1"/>
</dbReference>
<comment type="cofactor">
    <cofactor evidence="1">
        <name>Mg(2+)</name>
        <dbReference type="ChEBI" id="CHEBI:18420"/>
    </cofactor>
</comment>
<proteinExistence type="inferred from homology"/>
<dbReference type="SUPFAM" id="SSF56784">
    <property type="entry name" value="HAD-like"/>
    <property type="match status" value="1"/>
</dbReference>
<dbReference type="NCBIfam" id="TIGR01509">
    <property type="entry name" value="HAD-SF-IA-v3"/>
    <property type="match status" value="1"/>
</dbReference>
<keyword evidence="5" id="KW-0460">Magnesium</keyword>
<evidence type="ECO:0000256" key="4">
    <source>
        <dbReference type="ARBA" id="ARBA00022801"/>
    </source>
</evidence>
<dbReference type="InterPro" id="IPR051600">
    <property type="entry name" value="Beta-PGM-like"/>
</dbReference>
<dbReference type="SFLD" id="SFLDG01135">
    <property type="entry name" value="C1.5.6:_HAD__Beta-PGM__Phospha"/>
    <property type="match status" value="1"/>
</dbReference>
<dbReference type="RefSeq" id="WP_136130738.1">
    <property type="nucleotide sequence ID" value="NZ_PDKT01000001.1"/>
</dbReference>
<evidence type="ECO:0000256" key="6">
    <source>
        <dbReference type="ARBA" id="ARBA00023277"/>
    </source>
</evidence>
<reference evidence="7 8" key="1">
    <citation type="journal article" date="2018" name="Genome Biol. Evol.">
        <title>Cladogenesis and Genomic Streamlining in Extracellular Endosymbionts of Tropical Stink Bugs.</title>
        <authorList>
            <person name="Otero-Bravo A."/>
            <person name="Goffredi S."/>
            <person name="Sabree Z.L."/>
        </authorList>
    </citation>
    <scope>NUCLEOTIDE SEQUENCE [LARGE SCALE GENOMIC DNA]</scope>
    <source>
        <strain evidence="7 8">SoEE</strain>
    </source>
</reference>
<accession>A0A2P5T0K7</accession>
<dbReference type="InterPro" id="IPR041492">
    <property type="entry name" value="HAD_2"/>
</dbReference>
<keyword evidence="4" id="KW-0378">Hydrolase</keyword>
<dbReference type="InterPro" id="IPR006439">
    <property type="entry name" value="HAD-SF_hydro_IA"/>
</dbReference>
<evidence type="ECO:0000256" key="2">
    <source>
        <dbReference type="ARBA" id="ARBA00006171"/>
    </source>
</evidence>
<name>A0A2P5T0K7_9GAMM</name>
<dbReference type="InterPro" id="IPR023198">
    <property type="entry name" value="PGP-like_dom2"/>
</dbReference>
<dbReference type="Gene3D" id="1.10.150.240">
    <property type="entry name" value="Putative phosphatase, domain 2"/>
    <property type="match status" value="1"/>
</dbReference>
<dbReference type="CDD" id="cd07505">
    <property type="entry name" value="HAD_BPGM-like"/>
    <property type="match status" value="1"/>
</dbReference>